<evidence type="ECO:0000259" key="6">
    <source>
        <dbReference type="Pfam" id="PF01494"/>
    </source>
</evidence>
<evidence type="ECO:0000256" key="4">
    <source>
        <dbReference type="ARBA" id="ARBA00023002"/>
    </source>
</evidence>
<evidence type="ECO:0000256" key="5">
    <source>
        <dbReference type="ARBA" id="ARBA00023033"/>
    </source>
</evidence>
<dbReference type="PANTHER" id="PTHR47178">
    <property type="entry name" value="MONOOXYGENASE, FAD-BINDING"/>
    <property type="match status" value="1"/>
</dbReference>
<protein>
    <recommendedName>
        <fullName evidence="6">FAD-binding domain-containing protein</fullName>
    </recommendedName>
</protein>
<sequence length="426" mass="47067">MEDDGAKSHSSHFLENKTIVIAGAGLAGSAFVVGLQKLWNPKLNPPTIIIYERDAPEIAAQRETYTLSLTGFDDSGGLVALKNLGLLDHALKHAISGLEGAGAFKIWDSSWNEQVAFRRKPVAGIPSTSVRIARKDIRQVLHNTFDLGDQCAIYWESKCVSATQLPDGRIRVRVVRGEDAQEIEQECDLLIAADGANSKLRQSLRPFDTLCHGGAVLRGGVARFEDALPQPPGEDWGFVVSRTGVSAFFSPVDKHRIFWAVGQNEHQMCNLDRSSPTQLQAVIEQSLDLGSHIAEPFRSIVRRTDPETVLLLNSRDKLPFAHYNISEAPVVFLGDSNHALSAFAGIGGNLALVDGWDLANQICKHNSLQDAVQAYDSLSVPRATRDVKRSRRLVKSAHDTGWRYCLFWCMLFVGKFVRWTLNKMGR</sequence>
<evidence type="ECO:0000313" key="8">
    <source>
        <dbReference type="Proteomes" id="UP000240493"/>
    </source>
</evidence>
<accession>A0A2T3YYM3</accession>
<dbReference type="GO" id="GO:0004497">
    <property type="term" value="F:monooxygenase activity"/>
    <property type="evidence" value="ECO:0007669"/>
    <property type="project" value="UniProtKB-KW"/>
</dbReference>
<keyword evidence="5" id="KW-0503">Monooxygenase</keyword>
<dbReference type="AlphaFoldDB" id="A0A2T3YYM3"/>
<comment type="cofactor">
    <cofactor evidence="1">
        <name>FAD</name>
        <dbReference type="ChEBI" id="CHEBI:57692"/>
    </cofactor>
</comment>
<dbReference type="Pfam" id="PF01494">
    <property type="entry name" value="FAD_binding_3"/>
    <property type="match status" value="1"/>
</dbReference>
<organism evidence="7 8">
    <name type="scientific">Trichoderma asperellum (strain ATCC 204424 / CBS 433.97 / NBRC 101777)</name>
    <dbReference type="NCBI Taxonomy" id="1042311"/>
    <lineage>
        <taxon>Eukaryota</taxon>
        <taxon>Fungi</taxon>
        <taxon>Dikarya</taxon>
        <taxon>Ascomycota</taxon>
        <taxon>Pezizomycotina</taxon>
        <taxon>Sordariomycetes</taxon>
        <taxon>Hypocreomycetidae</taxon>
        <taxon>Hypocreales</taxon>
        <taxon>Hypocreaceae</taxon>
        <taxon>Trichoderma</taxon>
    </lineage>
</organism>
<gene>
    <name evidence="7" type="ORF">M441DRAFT_60842</name>
</gene>
<reference evidence="7 8" key="1">
    <citation type="submission" date="2016-07" db="EMBL/GenBank/DDBJ databases">
        <title>Multiple horizontal gene transfer events from other fungi enriched the ability of initially mycotrophic Trichoderma (Ascomycota) to feed on dead plant biomass.</title>
        <authorList>
            <consortium name="DOE Joint Genome Institute"/>
            <person name="Aerts A."/>
            <person name="Atanasova L."/>
            <person name="Chenthamara K."/>
            <person name="Zhang J."/>
            <person name="Grujic M."/>
            <person name="Henrissat B."/>
            <person name="Kuo A."/>
            <person name="Salamov A."/>
            <person name="Lipzen A."/>
            <person name="Labutti K."/>
            <person name="Barry K."/>
            <person name="Miao Y."/>
            <person name="Rahimi M.J."/>
            <person name="Shen Q."/>
            <person name="Grigoriev I.V."/>
            <person name="Kubicek C.P."/>
            <person name="Druzhinina I.S."/>
        </authorList>
    </citation>
    <scope>NUCLEOTIDE SEQUENCE [LARGE SCALE GENOMIC DNA]</scope>
    <source>
        <strain evidence="7 8">CBS 433.97</strain>
    </source>
</reference>
<evidence type="ECO:0000256" key="3">
    <source>
        <dbReference type="ARBA" id="ARBA00022827"/>
    </source>
</evidence>
<dbReference type="Proteomes" id="UP000240493">
    <property type="component" value="Unassembled WGS sequence"/>
</dbReference>
<dbReference type="Gene3D" id="3.50.50.60">
    <property type="entry name" value="FAD/NAD(P)-binding domain"/>
    <property type="match status" value="1"/>
</dbReference>
<keyword evidence="4" id="KW-0560">Oxidoreductase</keyword>
<dbReference type="InterPro" id="IPR002938">
    <property type="entry name" value="FAD-bd"/>
</dbReference>
<keyword evidence="3" id="KW-0274">FAD</keyword>
<dbReference type="PRINTS" id="PR00420">
    <property type="entry name" value="RNGMNOXGNASE"/>
</dbReference>
<keyword evidence="2" id="KW-0285">Flavoprotein</keyword>
<dbReference type="PANTHER" id="PTHR47178:SF6">
    <property type="entry name" value="FAD-BINDING DOMAIN-CONTAINING PROTEIN"/>
    <property type="match status" value="1"/>
</dbReference>
<dbReference type="InterPro" id="IPR036188">
    <property type="entry name" value="FAD/NAD-bd_sf"/>
</dbReference>
<keyword evidence="8" id="KW-1185">Reference proteome</keyword>
<name>A0A2T3YYM3_TRIA4</name>
<proteinExistence type="predicted"/>
<dbReference type="SUPFAM" id="SSF51905">
    <property type="entry name" value="FAD/NAD(P)-binding domain"/>
    <property type="match status" value="1"/>
</dbReference>
<dbReference type="STRING" id="1042311.A0A2T3YYM3"/>
<feature type="domain" description="FAD-binding" evidence="6">
    <location>
        <begin position="124"/>
        <end position="376"/>
    </location>
</feature>
<evidence type="ECO:0000256" key="1">
    <source>
        <dbReference type="ARBA" id="ARBA00001974"/>
    </source>
</evidence>
<dbReference type="EMBL" id="KZ679267">
    <property type="protein sequence ID" value="PTB37672.1"/>
    <property type="molecule type" value="Genomic_DNA"/>
</dbReference>
<dbReference type="GO" id="GO:0071949">
    <property type="term" value="F:FAD binding"/>
    <property type="evidence" value="ECO:0007669"/>
    <property type="project" value="InterPro"/>
</dbReference>
<evidence type="ECO:0000313" key="7">
    <source>
        <dbReference type="EMBL" id="PTB37672.1"/>
    </source>
</evidence>
<dbReference type="OrthoDB" id="655030at2759"/>
<evidence type="ECO:0000256" key="2">
    <source>
        <dbReference type="ARBA" id="ARBA00022630"/>
    </source>
</evidence>